<name>A0A078AEI1_STYLE</name>
<dbReference type="AlphaFoldDB" id="A0A078AEI1"/>
<dbReference type="Proteomes" id="UP000039865">
    <property type="component" value="Unassembled WGS sequence"/>
</dbReference>
<feature type="region of interest" description="Disordered" evidence="1">
    <location>
        <begin position="126"/>
        <end position="150"/>
    </location>
</feature>
<proteinExistence type="predicted"/>
<organism evidence="2 3">
    <name type="scientific">Stylonychia lemnae</name>
    <name type="common">Ciliate</name>
    <dbReference type="NCBI Taxonomy" id="5949"/>
    <lineage>
        <taxon>Eukaryota</taxon>
        <taxon>Sar</taxon>
        <taxon>Alveolata</taxon>
        <taxon>Ciliophora</taxon>
        <taxon>Intramacronucleata</taxon>
        <taxon>Spirotrichea</taxon>
        <taxon>Stichotrichia</taxon>
        <taxon>Sporadotrichida</taxon>
        <taxon>Oxytrichidae</taxon>
        <taxon>Stylonychinae</taxon>
        <taxon>Stylonychia</taxon>
    </lineage>
</organism>
<dbReference type="InParanoid" id="A0A078AEI1"/>
<keyword evidence="3" id="KW-1185">Reference proteome</keyword>
<protein>
    <submittedName>
        <fullName evidence="2">Uncharacterized protein</fullName>
    </submittedName>
</protein>
<reference evidence="2 3" key="1">
    <citation type="submission" date="2014-06" db="EMBL/GenBank/DDBJ databases">
        <authorList>
            <person name="Swart Estienne"/>
        </authorList>
    </citation>
    <scope>NUCLEOTIDE SEQUENCE [LARGE SCALE GENOMIC DNA]</scope>
    <source>
        <strain evidence="2 3">130c</strain>
    </source>
</reference>
<dbReference type="EMBL" id="CCKQ01009163">
    <property type="protein sequence ID" value="CDW80625.1"/>
    <property type="molecule type" value="Genomic_DNA"/>
</dbReference>
<gene>
    <name evidence="2" type="primary">Contig4345.g4657</name>
    <name evidence="2" type="ORF">STYLEM_9628</name>
</gene>
<evidence type="ECO:0000313" key="3">
    <source>
        <dbReference type="Proteomes" id="UP000039865"/>
    </source>
</evidence>
<evidence type="ECO:0000256" key="1">
    <source>
        <dbReference type="SAM" id="MobiDB-lite"/>
    </source>
</evidence>
<evidence type="ECO:0000313" key="2">
    <source>
        <dbReference type="EMBL" id="CDW80625.1"/>
    </source>
</evidence>
<sequence>MILTQQKFDIDQQDNSLTSIGETFRQYQKTHYEYQQRNETNDCQHQTQQARFCLQLCYQPANEKEFKELQVDLVKRQLIEERYQPKRYCNQEIKPPTPTIDPSKVFITQGQKINQNNYNSKSTVTLLTSRKQRQQSPHNSQSNDLKTDQQPLHLIALRKNRDNLINILTSEEQKELRLKITPEQINKLQKETFNQVKQAYLDDQQQKRQIQYKKVIMSRKSCDQVAFDMRFLPKKQRAKLQQRLRWYVVNNVNMNIEIDKGNKVEYKFDQEIDQYFKDNFGYK</sequence>
<accession>A0A078AEI1</accession>